<organism evidence="2 3">
    <name type="scientific">Armillaria novae-zelandiae</name>
    <dbReference type="NCBI Taxonomy" id="153914"/>
    <lineage>
        <taxon>Eukaryota</taxon>
        <taxon>Fungi</taxon>
        <taxon>Dikarya</taxon>
        <taxon>Basidiomycota</taxon>
        <taxon>Agaricomycotina</taxon>
        <taxon>Agaricomycetes</taxon>
        <taxon>Agaricomycetidae</taxon>
        <taxon>Agaricales</taxon>
        <taxon>Marasmiineae</taxon>
        <taxon>Physalacriaceae</taxon>
        <taxon>Armillaria</taxon>
    </lineage>
</organism>
<name>A0AA39TS90_9AGAR</name>
<protein>
    <recommendedName>
        <fullName evidence="1">Ty3 transposon capsid-like protein domain-containing protein</fullName>
    </recommendedName>
</protein>
<dbReference type="Proteomes" id="UP001175227">
    <property type="component" value="Unassembled WGS sequence"/>
</dbReference>
<accession>A0AA39TS90</accession>
<comment type="caution">
    <text evidence="2">The sequence shown here is derived from an EMBL/GenBank/DDBJ whole genome shotgun (WGS) entry which is preliminary data.</text>
</comment>
<dbReference type="EMBL" id="JAUEPR010000098">
    <property type="protein sequence ID" value="KAK0464803.1"/>
    <property type="molecule type" value="Genomic_DNA"/>
</dbReference>
<sequence>MSDPLENLASSAPADTYAALAPILTTLTQRLTENELSPPATSATTTTNIHPQSLCVDLPKFHGTLKESVWAFLSIIQDHLKASHIPKDDWGVSVSALLQDGAQIWYLSRKWANRDCPLAWDELVKELKMQYDSPTHANKICGTLHRIQYRGRVLDYILHFQNLEMQLDDKEMSFDDCRHYFTWPLPPDLGFHISNLNPCTMAEVYDITYNWACHKRFAQSSHKTDHMVNNATPTKIWLYHLSPSHPPQHLPPCPPQCLYPWTLTASNLRTGSSVRIVPIEDQRLSPAAIGVYGHREMDYGLKAEESEDNSYWAKPS</sequence>
<evidence type="ECO:0000259" key="1">
    <source>
        <dbReference type="Pfam" id="PF19259"/>
    </source>
</evidence>
<gene>
    <name evidence="2" type="ORF">IW261DRAFT_1575174</name>
</gene>
<dbReference type="Pfam" id="PF19259">
    <property type="entry name" value="Ty3_capsid"/>
    <property type="match status" value="1"/>
</dbReference>
<keyword evidence="3" id="KW-1185">Reference proteome</keyword>
<dbReference type="AlphaFoldDB" id="A0AA39TS90"/>
<reference evidence="2" key="1">
    <citation type="submission" date="2023-06" db="EMBL/GenBank/DDBJ databases">
        <authorList>
            <consortium name="Lawrence Berkeley National Laboratory"/>
            <person name="Ahrendt S."/>
            <person name="Sahu N."/>
            <person name="Indic B."/>
            <person name="Wong-Bajracharya J."/>
            <person name="Merenyi Z."/>
            <person name="Ke H.-M."/>
            <person name="Monk M."/>
            <person name="Kocsube S."/>
            <person name="Drula E."/>
            <person name="Lipzen A."/>
            <person name="Balint B."/>
            <person name="Henrissat B."/>
            <person name="Andreopoulos B."/>
            <person name="Martin F.M."/>
            <person name="Harder C.B."/>
            <person name="Rigling D."/>
            <person name="Ford K.L."/>
            <person name="Foster G.D."/>
            <person name="Pangilinan J."/>
            <person name="Papanicolaou A."/>
            <person name="Barry K."/>
            <person name="LaButti K."/>
            <person name="Viragh M."/>
            <person name="Koriabine M."/>
            <person name="Yan M."/>
            <person name="Riley R."/>
            <person name="Champramary S."/>
            <person name="Plett K.L."/>
            <person name="Tsai I.J."/>
            <person name="Slot J."/>
            <person name="Sipos G."/>
            <person name="Plett J."/>
            <person name="Nagy L.G."/>
            <person name="Grigoriev I.V."/>
        </authorList>
    </citation>
    <scope>NUCLEOTIDE SEQUENCE</scope>
    <source>
        <strain evidence="2">ICMP 16352</strain>
    </source>
</reference>
<feature type="domain" description="Ty3 transposon capsid-like protein" evidence="1">
    <location>
        <begin position="50"/>
        <end position="218"/>
    </location>
</feature>
<evidence type="ECO:0000313" key="3">
    <source>
        <dbReference type="Proteomes" id="UP001175227"/>
    </source>
</evidence>
<dbReference type="InterPro" id="IPR045358">
    <property type="entry name" value="Ty3_capsid"/>
</dbReference>
<proteinExistence type="predicted"/>
<evidence type="ECO:0000313" key="2">
    <source>
        <dbReference type="EMBL" id="KAK0464803.1"/>
    </source>
</evidence>